<name>A0ABP0Q1I6_9DINO</name>
<sequence length="262" mass="29555">MDESFWSMTLRGHHNIVLFGTYFMRFVRCLALLYPMSLNLLEGLWQEEPLDLPAGCPELWIDEGWPPYKASPMVHGRTMPVWSVFGHERSLLVLQARLLNSFPEKQVKALIGYELGRMAFALLSPGIFKAWTDRLSKVFVGKNLLQGVQSMSPERFCPCESGRSSSRPSLFGLGEPLSMGTINLNIFGAWRFQAPQLHANGITRPIMEFLAMDMVLKAAAPRILRPIVWIGVLMRGGPEALMNNMRDQLEQVAPGWGFDCNV</sequence>
<proteinExistence type="predicted"/>
<evidence type="ECO:0000313" key="2">
    <source>
        <dbReference type="Proteomes" id="UP001642484"/>
    </source>
</evidence>
<accession>A0ABP0Q1I6</accession>
<keyword evidence="2" id="KW-1185">Reference proteome</keyword>
<dbReference type="Proteomes" id="UP001642484">
    <property type="component" value="Unassembled WGS sequence"/>
</dbReference>
<comment type="caution">
    <text evidence="1">The sequence shown here is derived from an EMBL/GenBank/DDBJ whole genome shotgun (WGS) entry which is preliminary data.</text>
</comment>
<dbReference type="EMBL" id="CAXAMN010023917">
    <property type="protein sequence ID" value="CAK9082122.1"/>
    <property type="molecule type" value="Genomic_DNA"/>
</dbReference>
<organism evidence="1 2">
    <name type="scientific">Durusdinium trenchii</name>
    <dbReference type="NCBI Taxonomy" id="1381693"/>
    <lineage>
        <taxon>Eukaryota</taxon>
        <taxon>Sar</taxon>
        <taxon>Alveolata</taxon>
        <taxon>Dinophyceae</taxon>
        <taxon>Suessiales</taxon>
        <taxon>Symbiodiniaceae</taxon>
        <taxon>Durusdinium</taxon>
    </lineage>
</organism>
<evidence type="ECO:0000313" key="1">
    <source>
        <dbReference type="EMBL" id="CAK9082122.1"/>
    </source>
</evidence>
<reference evidence="1 2" key="1">
    <citation type="submission" date="2024-02" db="EMBL/GenBank/DDBJ databases">
        <authorList>
            <person name="Chen Y."/>
            <person name="Shah S."/>
            <person name="Dougan E. K."/>
            <person name="Thang M."/>
            <person name="Chan C."/>
        </authorList>
    </citation>
    <scope>NUCLEOTIDE SEQUENCE [LARGE SCALE GENOMIC DNA]</scope>
</reference>
<gene>
    <name evidence="1" type="ORF">CCMP2556_LOCUS40123</name>
</gene>
<protein>
    <submittedName>
        <fullName evidence="1">Uncharacterized protein</fullName>
    </submittedName>
</protein>